<accession>A0ABV5M2G6</accession>
<gene>
    <name evidence="1" type="ORF">ACFFTR_07940</name>
</gene>
<keyword evidence="2" id="KW-1185">Reference proteome</keyword>
<dbReference type="RefSeq" id="WP_223099477.1">
    <property type="nucleotide sequence ID" value="NZ_CP061913.1"/>
</dbReference>
<dbReference type="EMBL" id="JBHMCA010000019">
    <property type="protein sequence ID" value="MFB9443010.1"/>
    <property type="molecule type" value="Genomic_DNA"/>
</dbReference>
<dbReference type="Proteomes" id="UP001589608">
    <property type="component" value="Unassembled WGS sequence"/>
</dbReference>
<organism evidence="1 2">
    <name type="scientific">Dactylosporangium vinaceum</name>
    <dbReference type="NCBI Taxonomy" id="53362"/>
    <lineage>
        <taxon>Bacteria</taxon>
        <taxon>Bacillati</taxon>
        <taxon>Actinomycetota</taxon>
        <taxon>Actinomycetes</taxon>
        <taxon>Micromonosporales</taxon>
        <taxon>Micromonosporaceae</taxon>
        <taxon>Dactylosporangium</taxon>
    </lineage>
</organism>
<proteinExistence type="predicted"/>
<evidence type="ECO:0000313" key="2">
    <source>
        <dbReference type="Proteomes" id="UP001589608"/>
    </source>
</evidence>
<evidence type="ECO:0000313" key="1">
    <source>
        <dbReference type="EMBL" id="MFB9443010.1"/>
    </source>
</evidence>
<protein>
    <submittedName>
        <fullName evidence="1">Superoxide dismutase</fullName>
    </submittedName>
</protein>
<name>A0ABV5M2G6_9ACTN</name>
<reference evidence="1 2" key="1">
    <citation type="submission" date="2024-09" db="EMBL/GenBank/DDBJ databases">
        <authorList>
            <person name="Sun Q."/>
            <person name="Mori K."/>
        </authorList>
    </citation>
    <scope>NUCLEOTIDE SEQUENCE [LARGE SCALE GENOMIC DNA]</scope>
    <source>
        <strain evidence="1 2">JCM 3307</strain>
    </source>
</reference>
<comment type="caution">
    <text evidence="1">The sequence shown here is derived from an EMBL/GenBank/DDBJ whole genome shotgun (WGS) entry which is preliminary data.</text>
</comment>
<sequence>MGAPSPARAAEAVQRAAGVIAAKARGDLDGAEALLAAFTTPAEQAQAFALLAELALGLVRAQTGQSMDDLVRELSLLVEQALAAPPATGPGPAQ</sequence>